<proteinExistence type="predicted"/>
<keyword evidence="2" id="KW-1185">Reference proteome</keyword>
<dbReference type="Proteomes" id="UP001054821">
    <property type="component" value="Chromosome 6"/>
</dbReference>
<reference evidence="1 2" key="1">
    <citation type="journal article" date="2022" name="G3 (Bethesda)">
        <title>Whole-genome sequence and methylome profiling of the almond [Prunus dulcis (Mill.) D.A. Webb] cultivar 'Nonpareil'.</title>
        <authorList>
            <person name="D'Amico-Willman K.M."/>
            <person name="Ouma W.Z."/>
            <person name="Meulia T."/>
            <person name="Sideli G.M."/>
            <person name="Gradziel T.M."/>
            <person name="Fresnedo-Ramirez J."/>
        </authorList>
    </citation>
    <scope>NUCLEOTIDE SEQUENCE [LARGE SCALE GENOMIC DNA]</scope>
    <source>
        <strain evidence="1">Clone GOH B32 T37-40</strain>
    </source>
</reference>
<gene>
    <name evidence="1" type="ORF">L3X38_030506</name>
</gene>
<comment type="caution">
    <text evidence="1">The sequence shown here is derived from an EMBL/GenBank/DDBJ whole genome shotgun (WGS) entry which is preliminary data.</text>
</comment>
<protein>
    <submittedName>
        <fullName evidence="1">Uncharacterized protein</fullName>
    </submittedName>
</protein>
<dbReference type="EMBL" id="JAJFAZ020000006">
    <property type="protein sequence ID" value="KAI5321435.1"/>
    <property type="molecule type" value="Genomic_DNA"/>
</dbReference>
<dbReference type="AlphaFoldDB" id="A0AAD4VAD5"/>
<organism evidence="1 2">
    <name type="scientific">Prunus dulcis</name>
    <name type="common">Almond</name>
    <name type="synonym">Amygdalus dulcis</name>
    <dbReference type="NCBI Taxonomy" id="3755"/>
    <lineage>
        <taxon>Eukaryota</taxon>
        <taxon>Viridiplantae</taxon>
        <taxon>Streptophyta</taxon>
        <taxon>Embryophyta</taxon>
        <taxon>Tracheophyta</taxon>
        <taxon>Spermatophyta</taxon>
        <taxon>Magnoliopsida</taxon>
        <taxon>eudicotyledons</taxon>
        <taxon>Gunneridae</taxon>
        <taxon>Pentapetalae</taxon>
        <taxon>rosids</taxon>
        <taxon>fabids</taxon>
        <taxon>Rosales</taxon>
        <taxon>Rosaceae</taxon>
        <taxon>Amygdaloideae</taxon>
        <taxon>Amygdaleae</taxon>
        <taxon>Prunus</taxon>
    </lineage>
</organism>
<accession>A0AAD4VAD5</accession>
<name>A0AAD4VAD5_PRUDU</name>
<evidence type="ECO:0000313" key="1">
    <source>
        <dbReference type="EMBL" id="KAI5321435.1"/>
    </source>
</evidence>
<sequence>MVVCSVLGKTLPSFGIERNIGRLSRNFDDQKHLQHPRLGLFRFVDDLRLRRNKTVVADTSSSLSLSQRKRSHLNLKETEDAICFKIMIFFQPISISIAKV</sequence>
<evidence type="ECO:0000313" key="2">
    <source>
        <dbReference type="Proteomes" id="UP001054821"/>
    </source>
</evidence>